<dbReference type="Pfam" id="PF07435">
    <property type="entry name" value="YycH"/>
    <property type="match status" value="1"/>
</dbReference>
<evidence type="ECO:0000256" key="1">
    <source>
        <dbReference type="SAM" id="Phobius"/>
    </source>
</evidence>
<keyword evidence="1" id="KW-0472">Membrane</keyword>
<keyword evidence="4" id="KW-1185">Reference proteome</keyword>
<dbReference type="CDD" id="cd15787">
    <property type="entry name" value="YycH_N"/>
    <property type="match status" value="1"/>
</dbReference>
<dbReference type="InterPro" id="IPR042274">
    <property type="entry name" value="YycH/YycI_2"/>
</dbReference>
<dbReference type="RefSeq" id="WP_002462713.1">
    <property type="nucleotide sequence ID" value="NZ_AEUN01000313.1"/>
</dbReference>
<reference evidence="3 4" key="1">
    <citation type="journal article" date="2012" name="BMC Genomics">
        <title>Comparative genomic analysis of the genus Staphylococcus including Staphylococcus aureus and its newly described sister species Staphylococcus simiae.</title>
        <authorList>
            <person name="Suzuki H."/>
            <person name="Lefebure T."/>
            <person name="Pavinski Bitar P."/>
            <person name="Stanhope M.J."/>
        </authorList>
    </citation>
    <scope>NUCLEOTIDE SEQUENCE [LARGE SCALE GENOMIC DNA]</scope>
    <source>
        <strain evidence="3 4">CCM 7213</strain>
    </source>
</reference>
<protein>
    <recommendedName>
        <fullName evidence="2">Regulatory protein YycH domain-containing protein</fullName>
    </recommendedName>
</protein>
<keyword evidence="1" id="KW-1133">Transmembrane helix</keyword>
<dbReference type="Gene3D" id="3.30.310.160">
    <property type="entry name" value="YycH protein, domain 2"/>
    <property type="match status" value="1"/>
</dbReference>
<evidence type="ECO:0000313" key="4">
    <source>
        <dbReference type="Proteomes" id="UP000005413"/>
    </source>
</evidence>
<evidence type="ECO:0000313" key="3">
    <source>
        <dbReference type="EMBL" id="EHJ08371.1"/>
    </source>
</evidence>
<proteinExistence type="predicted"/>
<dbReference type="Proteomes" id="UP000005413">
    <property type="component" value="Unassembled WGS sequence"/>
</dbReference>
<dbReference type="InterPro" id="IPR009996">
    <property type="entry name" value="YycH"/>
</dbReference>
<organism evidence="3 4">
    <name type="scientific">Staphylococcus simiae CCM 7213 = CCUG 51256</name>
    <dbReference type="NCBI Taxonomy" id="911238"/>
    <lineage>
        <taxon>Bacteria</taxon>
        <taxon>Bacillati</taxon>
        <taxon>Bacillota</taxon>
        <taxon>Bacilli</taxon>
        <taxon>Bacillales</taxon>
        <taxon>Staphylococcaceae</taxon>
        <taxon>Staphylococcus</taxon>
    </lineage>
</organism>
<dbReference type="Gene3D" id="3.10.450.310">
    <property type="match status" value="1"/>
</dbReference>
<sequence length="444" mass="50883">MNNKEHIKSVILALLVLMSVVLTYMVWDFSPDITDVDNTDSKKNDTKPLTKPMTANMDTTIAPFQIINSKDDHPKGTVATVSNVTKLIKPLKNKGAKSVEHVHRDHNLMIPELGQDITILDFTYDLPLSTYLDQVLNSNAKVPNHFNFNRLVIDRNADDRIVLYAISKDRHDYVKVTTTAKFANFKEALATVKSEMKPYTDIITNKDSIDRATHLFAPSKPEKLKTYRMVFNTMSVEKMNAILFDDSTIVRSSKSGVTTYNNNTGVANYNDKDEKYHYKNLSEDEKSSSNMEETIPGTFDFINNHGGFLNEDYRLFSTDNSSGELTYQRFLNGYPTFNNENSNEIQVTWGEKGVFDYRRSLLRTDVVLNSEDEKSLPKLESVRSKLANNSDIDFEKITNIVVGYEMQDNPDHNHMEVQINSELIPRWYVEYDGKWYMYSDGGLE</sequence>
<comment type="caution">
    <text evidence="3">The sequence shown here is derived from an EMBL/GenBank/DDBJ whole genome shotgun (WGS) entry which is preliminary data.</text>
</comment>
<keyword evidence="1" id="KW-0812">Transmembrane</keyword>
<name>G5JHG2_9STAP</name>
<dbReference type="EMBL" id="AEUN01000313">
    <property type="protein sequence ID" value="EHJ08371.1"/>
    <property type="molecule type" value="Genomic_DNA"/>
</dbReference>
<gene>
    <name evidence="3" type="ORF">SS7213T_04455</name>
</gene>
<feature type="transmembrane region" description="Helical" evidence="1">
    <location>
        <begin position="7"/>
        <end position="27"/>
    </location>
</feature>
<dbReference type="SMR" id="G5JHG2"/>
<accession>G5JHG2</accession>
<dbReference type="PATRIC" id="fig|911238.3.peg.741"/>
<dbReference type="OrthoDB" id="2382185at2"/>
<evidence type="ECO:0000259" key="2">
    <source>
        <dbReference type="Pfam" id="PF07435"/>
    </source>
</evidence>
<feature type="domain" description="Regulatory protein YycH" evidence="2">
    <location>
        <begin position="5"/>
        <end position="441"/>
    </location>
</feature>
<dbReference type="AlphaFoldDB" id="G5JHG2"/>